<gene>
    <name evidence="2" type="ORF">DRV84_10865</name>
</gene>
<evidence type="ECO:0000313" key="2">
    <source>
        <dbReference type="EMBL" id="REC55920.1"/>
    </source>
</evidence>
<accession>A0A3D9BQZ8</accession>
<reference evidence="2 3" key="1">
    <citation type="journal article" date="2017" name="Int. J. Syst. Evol. Microbiol.">
        <title>Rhodosalinus sediminis gen. nov., sp. nov., isolated from marine saltern.</title>
        <authorList>
            <person name="Guo L.Y."/>
            <person name="Ling S.K."/>
            <person name="Li C.M."/>
            <person name="Chen G.J."/>
            <person name="Du Z.J."/>
        </authorList>
    </citation>
    <scope>NUCLEOTIDE SEQUENCE [LARGE SCALE GENOMIC DNA]</scope>
    <source>
        <strain evidence="2 3">WDN1C137</strain>
    </source>
</reference>
<dbReference type="RefSeq" id="WP_115980429.1">
    <property type="nucleotide sequence ID" value="NZ_QOHR01000015.1"/>
</dbReference>
<dbReference type="Proteomes" id="UP000257131">
    <property type="component" value="Unassembled WGS sequence"/>
</dbReference>
<organism evidence="2 3">
    <name type="scientific">Rhodosalinus sediminis</name>
    <dbReference type="NCBI Taxonomy" id="1940533"/>
    <lineage>
        <taxon>Bacteria</taxon>
        <taxon>Pseudomonadati</taxon>
        <taxon>Pseudomonadota</taxon>
        <taxon>Alphaproteobacteria</taxon>
        <taxon>Rhodobacterales</taxon>
        <taxon>Paracoccaceae</taxon>
        <taxon>Rhodosalinus</taxon>
    </lineage>
</organism>
<keyword evidence="1" id="KW-0472">Membrane</keyword>
<dbReference type="EMBL" id="QOHR01000015">
    <property type="protein sequence ID" value="REC55920.1"/>
    <property type="molecule type" value="Genomic_DNA"/>
</dbReference>
<keyword evidence="1" id="KW-1133">Transmembrane helix</keyword>
<name>A0A3D9BQZ8_9RHOB</name>
<dbReference type="AlphaFoldDB" id="A0A3D9BQZ8"/>
<keyword evidence="1" id="KW-0812">Transmembrane</keyword>
<feature type="transmembrane region" description="Helical" evidence="1">
    <location>
        <begin position="28"/>
        <end position="46"/>
    </location>
</feature>
<proteinExistence type="predicted"/>
<sequence length="76" mass="8814">MTERAPRRAWRTRIRLWRRCIRRRLPSGTRLPLGLLLIAGGVLGFLPVLGFWMIPLGVAVAAMDLAPLWRRLRGRR</sequence>
<comment type="caution">
    <text evidence="2">The sequence shown here is derived from an EMBL/GenBank/DDBJ whole genome shotgun (WGS) entry which is preliminary data.</text>
</comment>
<keyword evidence="3" id="KW-1185">Reference proteome</keyword>
<evidence type="ECO:0000256" key="1">
    <source>
        <dbReference type="SAM" id="Phobius"/>
    </source>
</evidence>
<protein>
    <submittedName>
        <fullName evidence="2">Uncharacterized protein</fullName>
    </submittedName>
</protein>
<evidence type="ECO:0000313" key="3">
    <source>
        <dbReference type="Proteomes" id="UP000257131"/>
    </source>
</evidence>